<keyword evidence="1" id="KW-0677">Repeat</keyword>
<feature type="repeat" description="ANK" evidence="3">
    <location>
        <begin position="27"/>
        <end position="59"/>
    </location>
</feature>
<evidence type="ECO:0000256" key="2">
    <source>
        <dbReference type="ARBA" id="ARBA00023043"/>
    </source>
</evidence>
<dbReference type="Gene3D" id="1.25.40.20">
    <property type="entry name" value="Ankyrin repeat-containing domain"/>
    <property type="match status" value="1"/>
</dbReference>
<comment type="caution">
    <text evidence="4">The sequence shown here is derived from an EMBL/GenBank/DDBJ whole genome shotgun (WGS) entry which is preliminary data.</text>
</comment>
<dbReference type="PANTHER" id="PTHR24198">
    <property type="entry name" value="ANKYRIN REPEAT AND PROTEIN KINASE DOMAIN-CONTAINING PROTEIN"/>
    <property type="match status" value="1"/>
</dbReference>
<evidence type="ECO:0000256" key="3">
    <source>
        <dbReference type="PROSITE-ProRule" id="PRU00023"/>
    </source>
</evidence>
<proteinExistence type="predicted"/>
<dbReference type="EMBL" id="CAAALY010249064">
    <property type="protein sequence ID" value="VEL35086.1"/>
    <property type="molecule type" value="Genomic_DNA"/>
</dbReference>
<protein>
    <submittedName>
        <fullName evidence="4">Uncharacterized protein</fullName>
    </submittedName>
</protein>
<organism evidence="4 5">
    <name type="scientific">Protopolystoma xenopodis</name>
    <dbReference type="NCBI Taxonomy" id="117903"/>
    <lineage>
        <taxon>Eukaryota</taxon>
        <taxon>Metazoa</taxon>
        <taxon>Spiralia</taxon>
        <taxon>Lophotrochozoa</taxon>
        <taxon>Platyhelminthes</taxon>
        <taxon>Monogenea</taxon>
        <taxon>Polyopisthocotylea</taxon>
        <taxon>Polystomatidea</taxon>
        <taxon>Polystomatidae</taxon>
        <taxon>Protopolystoma</taxon>
    </lineage>
</organism>
<accession>A0A448XES8</accession>
<dbReference type="PROSITE" id="PS50088">
    <property type="entry name" value="ANK_REPEAT"/>
    <property type="match status" value="1"/>
</dbReference>
<dbReference type="Pfam" id="PF12796">
    <property type="entry name" value="Ank_2"/>
    <property type="match status" value="1"/>
</dbReference>
<dbReference type="Proteomes" id="UP000784294">
    <property type="component" value="Unassembled WGS sequence"/>
</dbReference>
<evidence type="ECO:0000313" key="4">
    <source>
        <dbReference type="EMBL" id="VEL35086.1"/>
    </source>
</evidence>
<dbReference type="SUPFAM" id="SSF48403">
    <property type="entry name" value="Ankyrin repeat"/>
    <property type="match status" value="1"/>
</dbReference>
<dbReference type="AlphaFoldDB" id="A0A448XES8"/>
<dbReference type="GO" id="GO:0005737">
    <property type="term" value="C:cytoplasm"/>
    <property type="evidence" value="ECO:0007669"/>
    <property type="project" value="TreeGrafter"/>
</dbReference>
<dbReference type="PANTHER" id="PTHR24198:SF165">
    <property type="entry name" value="ANKYRIN REPEAT-CONTAINING PROTEIN-RELATED"/>
    <property type="match status" value="1"/>
</dbReference>
<reference evidence="4" key="1">
    <citation type="submission" date="2018-11" db="EMBL/GenBank/DDBJ databases">
        <authorList>
            <consortium name="Pathogen Informatics"/>
        </authorList>
    </citation>
    <scope>NUCLEOTIDE SEQUENCE</scope>
</reference>
<keyword evidence="5" id="KW-1185">Reference proteome</keyword>
<dbReference type="OrthoDB" id="10257076at2759"/>
<dbReference type="SMART" id="SM00248">
    <property type="entry name" value="ANK"/>
    <property type="match status" value="2"/>
</dbReference>
<dbReference type="PROSITE" id="PS50297">
    <property type="entry name" value="ANK_REP_REGION"/>
    <property type="match status" value="1"/>
</dbReference>
<name>A0A448XES8_9PLAT</name>
<dbReference type="InterPro" id="IPR036770">
    <property type="entry name" value="Ankyrin_rpt-contain_sf"/>
</dbReference>
<gene>
    <name evidence="4" type="ORF">PXEA_LOCUS28526</name>
</gene>
<evidence type="ECO:0000313" key="5">
    <source>
        <dbReference type="Proteomes" id="UP000784294"/>
    </source>
</evidence>
<keyword evidence="2 3" id="KW-0040">ANK repeat</keyword>
<sequence>MAVQGDNVECTRILLQRGASPDDNAVDFLTALHVAAHCGHLRVSKLLLDRQCNVNARALTMSLVKPTVSQLAPIAAVSILSLFLISCHDLHALVSSVPTHKRCGTIGNYEKMSFKGWHAMECHGRARETVLAISSWLLVDKFAHRRGP</sequence>
<evidence type="ECO:0000256" key="1">
    <source>
        <dbReference type="ARBA" id="ARBA00022737"/>
    </source>
</evidence>
<dbReference type="InterPro" id="IPR002110">
    <property type="entry name" value="Ankyrin_rpt"/>
</dbReference>